<dbReference type="AlphaFoldDB" id="A0A7J8WEM3"/>
<reference evidence="1 2" key="1">
    <citation type="journal article" date="2019" name="Genome Biol. Evol.">
        <title>Insights into the evolution of the New World diploid cottons (Gossypium, subgenus Houzingenia) based on genome sequencing.</title>
        <authorList>
            <person name="Grover C.E."/>
            <person name="Arick M.A. 2nd"/>
            <person name="Thrash A."/>
            <person name="Conover J.L."/>
            <person name="Sanders W.S."/>
            <person name="Peterson D.G."/>
            <person name="Frelichowski J.E."/>
            <person name="Scheffler J.A."/>
            <person name="Scheffler B.E."/>
            <person name="Wendel J.F."/>
        </authorList>
    </citation>
    <scope>NUCLEOTIDE SEQUENCE [LARGE SCALE GENOMIC DNA]</scope>
    <source>
        <strain evidence="1">57</strain>
        <tissue evidence="1">Leaf</tissue>
    </source>
</reference>
<sequence length="216" mass="24841">MTRQELEKDRSWGSWPKYEKRQNVYQDYSSLRKVYCGYTTIRIAIGRKRPRGMASSYSRGNDNLLVQLDRSIFTCRTSGSPRFPLRKERKDKREVRIRLTDISRYLDYGQEESPIKGMTSWRDQPGSDKNGDRKQLKSFYFIAIKIAKIKYRSICDDPYSDPADGLGITTLPTVEFTVGVNLSGSNISVGWETNKVHIRLDLPPNADDLTVEANGQ</sequence>
<accession>A0A7J8WEM3</accession>
<gene>
    <name evidence="1" type="ORF">Goklo_029600</name>
</gene>
<comment type="caution">
    <text evidence="1">The sequence shown here is derived from an EMBL/GenBank/DDBJ whole genome shotgun (WGS) entry which is preliminary data.</text>
</comment>
<proteinExistence type="predicted"/>
<organism evidence="1 2">
    <name type="scientific">Gossypium klotzschianum</name>
    <dbReference type="NCBI Taxonomy" id="34286"/>
    <lineage>
        <taxon>Eukaryota</taxon>
        <taxon>Viridiplantae</taxon>
        <taxon>Streptophyta</taxon>
        <taxon>Embryophyta</taxon>
        <taxon>Tracheophyta</taxon>
        <taxon>Spermatophyta</taxon>
        <taxon>Magnoliopsida</taxon>
        <taxon>eudicotyledons</taxon>
        <taxon>Gunneridae</taxon>
        <taxon>Pentapetalae</taxon>
        <taxon>rosids</taxon>
        <taxon>malvids</taxon>
        <taxon>Malvales</taxon>
        <taxon>Malvaceae</taxon>
        <taxon>Malvoideae</taxon>
        <taxon>Gossypium</taxon>
    </lineage>
</organism>
<evidence type="ECO:0000313" key="1">
    <source>
        <dbReference type="EMBL" id="MBA0673495.1"/>
    </source>
</evidence>
<evidence type="ECO:0000313" key="2">
    <source>
        <dbReference type="Proteomes" id="UP000593573"/>
    </source>
</evidence>
<dbReference type="EMBL" id="JABFAB010247563">
    <property type="protein sequence ID" value="MBA0673495.1"/>
    <property type="molecule type" value="Genomic_DNA"/>
</dbReference>
<name>A0A7J8WEM3_9ROSI</name>
<dbReference type="Proteomes" id="UP000593573">
    <property type="component" value="Unassembled WGS sequence"/>
</dbReference>
<protein>
    <submittedName>
        <fullName evidence="1">Uncharacterized protein</fullName>
    </submittedName>
</protein>
<keyword evidence="2" id="KW-1185">Reference proteome</keyword>